<evidence type="ECO:0000256" key="2">
    <source>
        <dbReference type="ARBA" id="ARBA00023125"/>
    </source>
</evidence>
<dbReference type="SMART" id="SM00420">
    <property type="entry name" value="HTH_DEOR"/>
    <property type="match status" value="1"/>
</dbReference>
<feature type="domain" description="HTH deoR-type" evidence="4">
    <location>
        <begin position="2"/>
        <end position="57"/>
    </location>
</feature>
<dbReference type="Pfam" id="PF08220">
    <property type="entry name" value="HTH_DeoR"/>
    <property type="match status" value="1"/>
</dbReference>
<dbReference type="AlphaFoldDB" id="A0A853BE16"/>
<dbReference type="Pfam" id="PF00455">
    <property type="entry name" value="DeoRC"/>
    <property type="match status" value="1"/>
</dbReference>
<keyword evidence="1" id="KW-0805">Transcription regulation</keyword>
<dbReference type="InterPro" id="IPR018356">
    <property type="entry name" value="Tscrpt_reg_HTH_DeoR_CS"/>
</dbReference>
<accession>A0A853BE16</accession>
<dbReference type="Gene3D" id="3.40.50.1360">
    <property type="match status" value="1"/>
</dbReference>
<dbReference type="Gene3D" id="1.10.10.10">
    <property type="entry name" value="Winged helix-like DNA-binding domain superfamily/Winged helix DNA-binding domain"/>
    <property type="match status" value="1"/>
</dbReference>
<dbReference type="InterPro" id="IPR050313">
    <property type="entry name" value="Carb_Metab_HTH_regulators"/>
</dbReference>
<dbReference type="Proteomes" id="UP000549616">
    <property type="component" value="Unassembled WGS sequence"/>
</dbReference>
<evidence type="ECO:0000259" key="4">
    <source>
        <dbReference type="PROSITE" id="PS51000"/>
    </source>
</evidence>
<organism evidence="5 6">
    <name type="scientific">Amycolatopsis endophytica</name>
    <dbReference type="NCBI Taxonomy" id="860233"/>
    <lineage>
        <taxon>Bacteria</taxon>
        <taxon>Bacillati</taxon>
        <taxon>Actinomycetota</taxon>
        <taxon>Actinomycetes</taxon>
        <taxon>Pseudonocardiales</taxon>
        <taxon>Pseudonocardiaceae</taxon>
        <taxon>Amycolatopsis</taxon>
    </lineage>
</organism>
<name>A0A853BE16_9PSEU</name>
<dbReference type="InterPro" id="IPR001034">
    <property type="entry name" value="DeoR_HTH"/>
</dbReference>
<dbReference type="GO" id="GO:0003700">
    <property type="term" value="F:DNA-binding transcription factor activity"/>
    <property type="evidence" value="ECO:0007669"/>
    <property type="project" value="InterPro"/>
</dbReference>
<dbReference type="SUPFAM" id="SSF100950">
    <property type="entry name" value="NagB/RpiA/CoA transferase-like"/>
    <property type="match status" value="1"/>
</dbReference>
<evidence type="ECO:0000313" key="5">
    <source>
        <dbReference type="EMBL" id="NYI92994.1"/>
    </source>
</evidence>
<proteinExistence type="predicted"/>
<keyword evidence="3" id="KW-0804">Transcription</keyword>
<evidence type="ECO:0000313" key="6">
    <source>
        <dbReference type="Proteomes" id="UP000549616"/>
    </source>
</evidence>
<dbReference type="PANTHER" id="PTHR30363">
    <property type="entry name" value="HTH-TYPE TRANSCRIPTIONAL REGULATOR SRLR-RELATED"/>
    <property type="match status" value="1"/>
</dbReference>
<dbReference type="PRINTS" id="PR00037">
    <property type="entry name" value="HTHLACR"/>
</dbReference>
<protein>
    <submittedName>
        <fullName evidence="5">DeoR/GlpR family transcriptional regulator of sugar metabolism</fullName>
    </submittedName>
</protein>
<dbReference type="EMBL" id="JACCFK010000002">
    <property type="protein sequence ID" value="NYI92994.1"/>
    <property type="molecule type" value="Genomic_DNA"/>
</dbReference>
<dbReference type="InterPro" id="IPR036390">
    <property type="entry name" value="WH_DNA-bd_sf"/>
</dbReference>
<dbReference type="RefSeq" id="WP_179777245.1">
    <property type="nucleotide sequence ID" value="NZ_JACCFK010000002.1"/>
</dbReference>
<dbReference type="PROSITE" id="PS51000">
    <property type="entry name" value="HTH_DEOR_2"/>
    <property type="match status" value="1"/>
</dbReference>
<sequence length="272" mass="28309">MNARTRRAAIRDLLRTRPVGVDELAVRFDVTASTIRRDLAALTEAGEIVRTYGGALAPSGDEQSLHERESLGGVEKAAIAREAERHIRAGQLLLLDAGTTVGALAARLVAWKGITVATTGLTTLNALADAEGVELIALGGVVRHISQGTVGPLTELVLGTLTADAVFLSGDGVTADRGVCEASAEQAAVKRRLIEQAGATYVLADASKLGRASSHWWTPLPAEWTLITDPSATEEQLACFRARPGVTVVVAPAAGTAGLSGPREARGDHARS</sequence>
<dbReference type="PANTHER" id="PTHR30363:SF44">
    <property type="entry name" value="AGA OPERON TRANSCRIPTIONAL REPRESSOR-RELATED"/>
    <property type="match status" value="1"/>
</dbReference>
<keyword evidence="6" id="KW-1185">Reference proteome</keyword>
<evidence type="ECO:0000256" key="3">
    <source>
        <dbReference type="ARBA" id="ARBA00023163"/>
    </source>
</evidence>
<evidence type="ECO:0000256" key="1">
    <source>
        <dbReference type="ARBA" id="ARBA00023015"/>
    </source>
</evidence>
<dbReference type="SUPFAM" id="SSF46785">
    <property type="entry name" value="Winged helix' DNA-binding domain"/>
    <property type="match status" value="1"/>
</dbReference>
<gene>
    <name evidence="5" type="ORF">HNR02_006369</name>
</gene>
<comment type="caution">
    <text evidence="5">The sequence shown here is derived from an EMBL/GenBank/DDBJ whole genome shotgun (WGS) entry which is preliminary data.</text>
</comment>
<keyword evidence="2" id="KW-0238">DNA-binding</keyword>
<dbReference type="InterPro" id="IPR014036">
    <property type="entry name" value="DeoR-like_C"/>
</dbReference>
<reference evidence="5 6" key="1">
    <citation type="submission" date="2020-07" db="EMBL/GenBank/DDBJ databases">
        <title>Sequencing the genomes of 1000 actinobacteria strains.</title>
        <authorList>
            <person name="Klenk H.-P."/>
        </authorList>
    </citation>
    <scope>NUCLEOTIDE SEQUENCE [LARGE SCALE GENOMIC DNA]</scope>
    <source>
        <strain evidence="5 6">DSM 104006</strain>
    </source>
</reference>
<dbReference type="InterPro" id="IPR037171">
    <property type="entry name" value="NagB/RpiA_transferase-like"/>
</dbReference>
<dbReference type="PROSITE" id="PS00894">
    <property type="entry name" value="HTH_DEOR_1"/>
    <property type="match status" value="1"/>
</dbReference>
<dbReference type="GO" id="GO:0003677">
    <property type="term" value="F:DNA binding"/>
    <property type="evidence" value="ECO:0007669"/>
    <property type="project" value="UniProtKB-KW"/>
</dbReference>
<dbReference type="SMART" id="SM01134">
    <property type="entry name" value="DeoRC"/>
    <property type="match status" value="1"/>
</dbReference>
<dbReference type="InterPro" id="IPR036388">
    <property type="entry name" value="WH-like_DNA-bd_sf"/>
</dbReference>